<feature type="transmembrane region" description="Helical" evidence="9">
    <location>
        <begin position="452"/>
        <end position="470"/>
    </location>
</feature>
<dbReference type="InterPro" id="IPR020846">
    <property type="entry name" value="MFS_dom"/>
</dbReference>
<feature type="transmembrane region" description="Helical" evidence="9">
    <location>
        <begin position="148"/>
        <end position="170"/>
    </location>
</feature>
<evidence type="ECO:0000313" key="11">
    <source>
        <dbReference type="EMBL" id="CAG9973773.1"/>
    </source>
</evidence>
<sequence>MDAKIPFKEEPNQVHVEDPLYESSSELEQLTYGGKGIKGVLASPYVASAAVLASLGGFSFGYDQGVISIILVMDQFRATFPEIDPGHSSYGFNTGFMTGMLELGAFLGCLFFPYVADKISRKYAITMATAFFTVGAVIQTASHNYGTLVAGRTIGGIGVGQLAMGAPLYISEVAPPNMRGSLLVLEQFSIVFGAIVAYWVTYGTRSLAGDIAFRLPFGLQMIPALIVGLGILAFPFSPRWLAMRGRNQDCLQSLTKLRRVPLDDGRIQAEWRSIVCEVKFEQAVLEKQHPGRKGVALEALQWVDLFKPKMIRRTAIALAVSFFQQFSGINAFVYYAPTFFRALGQDNEMSLILAGMVNIIQLIGVIPVFMFLDKIGRRRLAIFGGIAMAIPHLIMSGIVSKYDGNWTSNSNMGWFGVALIYIYVLFFAMSYGPLGWTLPAEVFPSYNRAKGVGCAVAVNWLANFVIGVIVPEMLIQLGWGTYLFFGCFCIAAATFAYFVILETARKSLEEITEMFEGESLSAETELRRQIRTGVQTELAEGA</sequence>
<dbReference type="PROSITE" id="PS00217">
    <property type="entry name" value="SUGAR_TRANSPORT_2"/>
    <property type="match status" value="1"/>
</dbReference>
<feature type="transmembrane region" description="Helical" evidence="9">
    <location>
        <begin position="349"/>
        <end position="372"/>
    </location>
</feature>
<evidence type="ECO:0000256" key="7">
    <source>
        <dbReference type="ARBA" id="ARBA00023180"/>
    </source>
</evidence>
<dbReference type="Pfam" id="PF00083">
    <property type="entry name" value="Sugar_tr"/>
    <property type="match status" value="1"/>
</dbReference>
<feature type="transmembrane region" description="Helical" evidence="9">
    <location>
        <begin position="123"/>
        <end position="142"/>
    </location>
</feature>
<dbReference type="Gene3D" id="1.20.1250.20">
    <property type="entry name" value="MFS general substrate transporter like domains"/>
    <property type="match status" value="1"/>
</dbReference>
<dbReference type="GO" id="GO:0016020">
    <property type="term" value="C:membrane"/>
    <property type="evidence" value="ECO:0007669"/>
    <property type="project" value="UniProtKB-SubCell"/>
</dbReference>
<reference evidence="11" key="1">
    <citation type="submission" date="2021-10" db="EMBL/GenBank/DDBJ databases">
        <authorList>
            <person name="Piombo E."/>
        </authorList>
    </citation>
    <scope>NUCLEOTIDE SEQUENCE</scope>
</reference>
<dbReference type="FunFam" id="1.20.1250.20:FF:000026">
    <property type="entry name" value="MFS quinate transporter QutD"/>
    <property type="match status" value="1"/>
</dbReference>
<keyword evidence="6 9" id="KW-0472">Membrane</keyword>
<evidence type="ECO:0000259" key="10">
    <source>
        <dbReference type="PROSITE" id="PS50850"/>
    </source>
</evidence>
<feature type="transmembrane region" description="Helical" evidence="9">
    <location>
        <begin position="315"/>
        <end position="337"/>
    </location>
</feature>
<comment type="caution">
    <text evidence="11">The sequence shown here is derived from an EMBL/GenBank/DDBJ whole genome shotgun (WGS) entry which is preliminary data.</text>
</comment>
<dbReference type="AlphaFoldDB" id="A0A9N9U4I6"/>
<evidence type="ECO:0000256" key="6">
    <source>
        <dbReference type="ARBA" id="ARBA00023136"/>
    </source>
</evidence>
<dbReference type="InterPro" id="IPR003663">
    <property type="entry name" value="Sugar/inositol_transpt"/>
</dbReference>
<dbReference type="InterPro" id="IPR005829">
    <property type="entry name" value="Sugar_transporter_CS"/>
</dbReference>
<accession>A0A9N9U4I6</accession>
<keyword evidence="12" id="KW-1185">Reference proteome</keyword>
<dbReference type="OrthoDB" id="8120565at2759"/>
<dbReference type="PRINTS" id="PR00171">
    <property type="entry name" value="SUGRTRNSPORT"/>
</dbReference>
<feature type="transmembrane region" description="Helical" evidence="9">
    <location>
        <begin position="92"/>
        <end position="116"/>
    </location>
</feature>
<feature type="transmembrane region" description="Helical" evidence="9">
    <location>
        <begin position="213"/>
        <end position="236"/>
    </location>
</feature>
<dbReference type="Proteomes" id="UP000754883">
    <property type="component" value="Unassembled WGS sequence"/>
</dbReference>
<dbReference type="PANTHER" id="PTHR48022:SF14">
    <property type="entry name" value="MAJOR FACILITATOR SUPERFAMILY (MFS) PROFILE DOMAIN-CONTAINING PROTEIN-RELATED"/>
    <property type="match status" value="1"/>
</dbReference>
<gene>
    <name evidence="11" type="ORF">CBYS24578_00011591</name>
</gene>
<evidence type="ECO:0000256" key="3">
    <source>
        <dbReference type="ARBA" id="ARBA00022448"/>
    </source>
</evidence>
<feature type="domain" description="Major facilitator superfamily (MFS) profile" evidence="10">
    <location>
        <begin position="49"/>
        <end position="504"/>
    </location>
</feature>
<protein>
    <recommendedName>
        <fullName evidence="10">Major facilitator superfamily (MFS) profile domain-containing protein</fullName>
    </recommendedName>
</protein>
<keyword evidence="5 9" id="KW-1133">Transmembrane helix</keyword>
<dbReference type="InterPro" id="IPR005828">
    <property type="entry name" value="MFS_sugar_transport-like"/>
</dbReference>
<dbReference type="PROSITE" id="PS50850">
    <property type="entry name" value="MFS"/>
    <property type="match status" value="1"/>
</dbReference>
<dbReference type="NCBIfam" id="TIGR00879">
    <property type="entry name" value="SP"/>
    <property type="match status" value="1"/>
</dbReference>
<comment type="subcellular location">
    <subcellularLocation>
        <location evidence="1">Membrane</location>
        <topology evidence="1">Multi-pass membrane protein</topology>
    </subcellularLocation>
</comment>
<keyword evidence="4 9" id="KW-0812">Transmembrane</keyword>
<evidence type="ECO:0000256" key="4">
    <source>
        <dbReference type="ARBA" id="ARBA00022692"/>
    </source>
</evidence>
<proteinExistence type="inferred from homology"/>
<feature type="transmembrane region" description="Helical" evidence="9">
    <location>
        <begin position="379"/>
        <end position="400"/>
    </location>
</feature>
<evidence type="ECO:0000256" key="1">
    <source>
        <dbReference type="ARBA" id="ARBA00004141"/>
    </source>
</evidence>
<feature type="transmembrane region" description="Helical" evidence="9">
    <location>
        <begin position="482"/>
        <end position="501"/>
    </location>
</feature>
<comment type="similarity">
    <text evidence="2 8">Belongs to the major facilitator superfamily. Sugar transporter (TC 2.A.1.1) family.</text>
</comment>
<feature type="transmembrane region" description="Helical" evidence="9">
    <location>
        <begin position="45"/>
        <end position="72"/>
    </location>
</feature>
<keyword evidence="7" id="KW-0325">Glycoprotein</keyword>
<keyword evidence="3 8" id="KW-0813">Transport</keyword>
<dbReference type="SUPFAM" id="SSF103473">
    <property type="entry name" value="MFS general substrate transporter"/>
    <property type="match status" value="1"/>
</dbReference>
<dbReference type="PANTHER" id="PTHR48022">
    <property type="entry name" value="PLASTIDIC GLUCOSE TRANSPORTER 4"/>
    <property type="match status" value="1"/>
</dbReference>
<evidence type="ECO:0000256" key="9">
    <source>
        <dbReference type="SAM" id="Phobius"/>
    </source>
</evidence>
<feature type="transmembrane region" description="Helical" evidence="9">
    <location>
        <begin position="182"/>
        <end position="201"/>
    </location>
</feature>
<evidence type="ECO:0000256" key="5">
    <source>
        <dbReference type="ARBA" id="ARBA00022989"/>
    </source>
</evidence>
<evidence type="ECO:0000256" key="2">
    <source>
        <dbReference type="ARBA" id="ARBA00010992"/>
    </source>
</evidence>
<dbReference type="PROSITE" id="PS00216">
    <property type="entry name" value="SUGAR_TRANSPORT_1"/>
    <property type="match status" value="1"/>
</dbReference>
<evidence type="ECO:0000256" key="8">
    <source>
        <dbReference type="RuleBase" id="RU003346"/>
    </source>
</evidence>
<dbReference type="InterPro" id="IPR050360">
    <property type="entry name" value="MFS_Sugar_Transporters"/>
</dbReference>
<name>A0A9N9U4I6_9HYPO</name>
<organism evidence="11 12">
    <name type="scientific">Clonostachys byssicola</name>
    <dbReference type="NCBI Taxonomy" id="160290"/>
    <lineage>
        <taxon>Eukaryota</taxon>
        <taxon>Fungi</taxon>
        <taxon>Dikarya</taxon>
        <taxon>Ascomycota</taxon>
        <taxon>Pezizomycotina</taxon>
        <taxon>Sordariomycetes</taxon>
        <taxon>Hypocreomycetidae</taxon>
        <taxon>Hypocreales</taxon>
        <taxon>Bionectriaceae</taxon>
        <taxon>Clonostachys</taxon>
    </lineage>
</organism>
<dbReference type="InterPro" id="IPR036259">
    <property type="entry name" value="MFS_trans_sf"/>
</dbReference>
<evidence type="ECO:0000313" key="12">
    <source>
        <dbReference type="Proteomes" id="UP000754883"/>
    </source>
</evidence>
<dbReference type="GO" id="GO:0005351">
    <property type="term" value="F:carbohydrate:proton symporter activity"/>
    <property type="evidence" value="ECO:0007669"/>
    <property type="project" value="TreeGrafter"/>
</dbReference>
<dbReference type="EMBL" id="CABFNO020001247">
    <property type="protein sequence ID" value="CAG9973773.1"/>
    <property type="molecule type" value="Genomic_DNA"/>
</dbReference>
<feature type="transmembrane region" description="Helical" evidence="9">
    <location>
        <begin position="412"/>
        <end position="431"/>
    </location>
</feature>